<sequence>MAMLPEVPLISPKTVKPQKQKDSIIIGFRYVWPVRVSPRQLGPNGENTILHISPKFSTVHEHISFQWTMKMYGTPEMGESDEDETTKYREDEGEETDDVIKKGYVAISLYYLDGPMSTVNLKAQVRIAGERRDPDEKQQKLLEEVDTLSVFRGHECELSFRDRAHLTDYIRQKIGLPIRLSLMLEMDAHFFRTDSYLNAVSPTPYHSFLTANYRARIGSKVWGKRSNRKARSASDGHSLVAGHRKLDLERVFNRVMEQERGRSPSAGQQTNLEEAIADNSRKSVDVDQEPNGSSPSADGVLAFPPPNCRQCKQPNHPPPCAVPSGPSGMFKKLLIACCDSCERRASLITISIMPADGGTSIDDEDWGRSGVAEEDGEEEDEDEETSFECDEANKTEVHDALANMYFNTVVLTDLEYVEDFVDFLIDAELSDLPVLKRACERYLCGELDSKKELMTSLILDFFFIAMVFSLPVMKSMTLTELCERYSELEDVDKLLEQEEYRNIDKRIRQICGERNLHDLVDECKRFREQCTRVQKLDLNNNDRNVQKRSNKLGSKEESDGEAKLLKTQMNFNLGKLTGSKIKRARFPHTSEEPATRPPQPYGIGTNYFSARAWQVKA</sequence>
<feature type="region of interest" description="Disordered" evidence="1">
    <location>
        <begin position="358"/>
        <end position="384"/>
    </location>
</feature>
<feature type="region of interest" description="Disordered" evidence="1">
    <location>
        <begin position="74"/>
        <end position="94"/>
    </location>
</feature>
<proteinExistence type="predicted"/>
<feature type="compositionally biased region" description="Acidic residues" evidence="1">
    <location>
        <begin position="372"/>
        <end position="384"/>
    </location>
</feature>
<dbReference type="WBParaSite" id="Gr19_v10_g13288.t2">
    <property type="protein sequence ID" value="Gr19_v10_g13288.t2"/>
    <property type="gene ID" value="Gr19_v10_g13288"/>
</dbReference>
<feature type="region of interest" description="Disordered" evidence="1">
    <location>
        <begin position="541"/>
        <end position="560"/>
    </location>
</feature>
<accession>A0A914H3F5</accession>
<evidence type="ECO:0000313" key="2">
    <source>
        <dbReference type="Proteomes" id="UP000887572"/>
    </source>
</evidence>
<dbReference type="AlphaFoldDB" id="A0A914H3F5"/>
<evidence type="ECO:0000313" key="3">
    <source>
        <dbReference type="WBParaSite" id="Gr19_v10_g13288.t2"/>
    </source>
</evidence>
<name>A0A914H3F5_GLORO</name>
<feature type="region of interest" description="Disordered" evidence="1">
    <location>
        <begin position="258"/>
        <end position="300"/>
    </location>
</feature>
<dbReference type="Proteomes" id="UP000887572">
    <property type="component" value="Unplaced"/>
</dbReference>
<reference evidence="3" key="1">
    <citation type="submission" date="2022-11" db="UniProtKB">
        <authorList>
            <consortium name="WormBaseParasite"/>
        </authorList>
    </citation>
    <scope>IDENTIFICATION</scope>
</reference>
<evidence type="ECO:0000256" key="1">
    <source>
        <dbReference type="SAM" id="MobiDB-lite"/>
    </source>
</evidence>
<keyword evidence="2" id="KW-1185">Reference proteome</keyword>
<protein>
    <submittedName>
        <fullName evidence="3">BTB domain-containing protein</fullName>
    </submittedName>
</protein>
<organism evidence="2 3">
    <name type="scientific">Globodera rostochiensis</name>
    <name type="common">Golden nematode worm</name>
    <name type="synonym">Heterodera rostochiensis</name>
    <dbReference type="NCBI Taxonomy" id="31243"/>
    <lineage>
        <taxon>Eukaryota</taxon>
        <taxon>Metazoa</taxon>
        <taxon>Ecdysozoa</taxon>
        <taxon>Nematoda</taxon>
        <taxon>Chromadorea</taxon>
        <taxon>Rhabditida</taxon>
        <taxon>Tylenchina</taxon>
        <taxon>Tylenchomorpha</taxon>
        <taxon>Tylenchoidea</taxon>
        <taxon>Heteroderidae</taxon>
        <taxon>Heteroderinae</taxon>
        <taxon>Globodera</taxon>
    </lineage>
</organism>